<reference evidence="1 2" key="1">
    <citation type="journal article" date="2014" name="PLoS Genet.">
        <title>Phylogenetically driven sequencing of extremely halophilic archaea reveals strategies for static and dynamic osmo-response.</title>
        <authorList>
            <person name="Becker E.A."/>
            <person name="Seitzer P.M."/>
            <person name="Tritt A."/>
            <person name="Larsen D."/>
            <person name="Krusor M."/>
            <person name="Yao A.I."/>
            <person name="Wu D."/>
            <person name="Madern D."/>
            <person name="Eisen J.A."/>
            <person name="Darling A.E."/>
            <person name="Facciotti M.T."/>
        </authorList>
    </citation>
    <scope>NUCLEOTIDE SEQUENCE [LARGE SCALE GENOMIC DNA]</scope>
    <source>
        <strain evidence="1 2">100A6</strain>
    </source>
</reference>
<sequence>MVYTTHLLNLKFMDCPLCDESIPEDTPQFYITLSSENESSESSQEDVEVCEQCFNQYRSELF</sequence>
<organism evidence="1 2">
    <name type="scientific">Halococcus hamelinensis 100A6</name>
    <dbReference type="NCBI Taxonomy" id="1132509"/>
    <lineage>
        <taxon>Archaea</taxon>
        <taxon>Methanobacteriati</taxon>
        <taxon>Methanobacteriota</taxon>
        <taxon>Stenosarchaea group</taxon>
        <taxon>Halobacteria</taxon>
        <taxon>Halobacteriales</taxon>
        <taxon>Halococcaceae</taxon>
        <taxon>Halococcus</taxon>
    </lineage>
</organism>
<evidence type="ECO:0000313" key="1">
    <source>
        <dbReference type="EMBL" id="EMA36780.1"/>
    </source>
</evidence>
<dbReference type="PATRIC" id="fig|1132509.6.peg.3210"/>
<comment type="caution">
    <text evidence="1">The sequence shown here is derived from an EMBL/GenBank/DDBJ whole genome shotgun (WGS) entry which is preliminary data.</text>
</comment>
<dbReference type="EMBL" id="AOMB01000039">
    <property type="protein sequence ID" value="EMA36780.1"/>
    <property type="molecule type" value="Genomic_DNA"/>
</dbReference>
<gene>
    <name evidence="1" type="ORF">C447_13754</name>
</gene>
<dbReference type="AlphaFoldDB" id="M0LXE2"/>
<protein>
    <submittedName>
        <fullName evidence="1">Uncharacterized protein</fullName>
    </submittedName>
</protein>
<accession>M0LXE2</accession>
<keyword evidence="2" id="KW-1185">Reference proteome</keyword>
<proteinExistence type="predicted"/>
<dbReference type="Proteomes" id="UP000011566">
    <property type="component" value="Unassembled WGS sequence"/>
</dbReference>
<name>M0LXE2_9EURY</name>
<evidence type="ECO:0000313" key="2">
    <source>
        <dbReference type="Proteomes" id="UP000011566"/>
    </source>
</evidence>